<reference evidence="2" key="3">
    <citation type="journal article" date="2018" name="Mol. Plant Microbe Interact.">
        <title>Genome sequence resources for the wheat stripe rust pathogen (Puccinia striiformis f. sp. tritici) and the barley stripe rust pathogen (Puccinia striiformis f. sp. hordei).</title>
        <authorList>
            <person name="Xia C."/>
            <person name="Wang M."/>
            <person name="Yin C."/>
            <person name="Cornejo O.E."/>
            <person name="Hulbert S.H."/>
            <person name="Chen X."/>
        </authorList>
    </citation>
    <scope>NUCLEOTIDE SEQUENCE [LARGE SCALE GENOMIC DNA]</scope>
    <source>
        <strain evidence="2">93TX-2</strain>
    </source>
</reference>
<sequence>MSALLDAMPLAKSYGTTECHDLALLRVRMQQRFADHIPHTPAEFERDSFLFERFSCRVREEYVLEKLSVRARLTQQWPGFNLGKKALKIIQAVFGYVNTSVTLAEQSPHEPSQLCPHVGSLTPPELPRIESQTVAADLLPRSLAHGMRSN</sequence>
<dbReference type="VEuPathDB" id="FungiDB:PSHT_16202"/>
<dbReference type="AlphaFoldDB" id="A0A2S4UB09"/>
<dbReference type="Proteomes" id="UP000238274">
    <property type="component" value="Unassembled WGS sequence"/>
</dbReference>
<accession>A0A2S4UB09</accession>
<keyword evidence="2" id="KW-1185">Reference proteome</keyword>
<organism evidence="1 2">
    <name type="scientific">Puccinia striiformis</name>
    <dbReference type="NCBI Taxonomy" id="27350"/>
    <lineage>
        <taxon>Eukaryota</taxon>
        <taxon>Fungi</taxon>
        <taxon>Dikarya</taxon>
        <taxon>Basidiomycota</taxon>
        <taxon>Pucciniomycotina</taxon>
        <taxon>Pucciniomycetes</taxon>
        <taxon>Pucciniales</taxon>
        <taxon>Pucciniaceae</taxon>
        <taxon>Puccinia</taxon>
    </lineage>
</organism>
<name>A0A2S4UB09_9BASI</name>
<dbReference type="EMBL" id="PKSM01000488">
    <property type="protein sequence ID" value="POV94465.1"/>
    <property type="molecule type" value="Genomic_DNA"/>
</dbReference>
<evidence type="ECO:0000313" key="1">
    <source>
        <dbReference type="EMBL" id="POV94465.1"/>
    </source>
</evidence>
<comment type="caution">
    <text evidence="1">The sequence shown here is derived from an EMBL/GenBank/DDBJ whole genome shotgun (WGS) entry which is preliminary data.</text>
</comment>
<gene>
    <name evidence="1" type="ORF">PSHT_16202</name>
</gene>
<evidence type="ECO:0000313" key="2">
    <source>
        <dbReference type="Proteomes" id="UP000238274"/>
    </source>
</evidence>
<protein>
    <submittedName>
        <fullName evidence="1">Uncharacterized protein</fullName>
    </submittedName>
</protein>
<reference evidence="2" key="2">
    <citation type="journal article" date="2018" name="BMC Genomics">
        <title>Genomic insights into host adaptation between the wheat stripe rust pathogen (Puccinia striiformis f. sp. tritici) and the barley stripe rust pathogen (Puccinia striiformis f. sp. hordei).</title>
        <authorList>
            <person name="Xia C."/>
            <person name="Wang M."/>
            <person name="Yin C."/>
            <person name="Cornejo O.E."/>
            <person name="Hulbert S.H."/>
            <person name="Chen X."/>
        </authorList>
    </citation>
    <scope>NUCLEOTIDE SEQUENCE [LARGE SCALE GENOMIC DNA]</scope>
    <source>
        <strain evidence="2">93TX-2</strain>
    </source>
</reference>
<dbReference type="VEuPathDB" id="FungiDB:PSTT_02832"/>
<proteinExistence type="predicted"/>
<reference evidence="1 2" key="1">
    <citation type="submission" date="2017-12" db="EMBL/GenBank/DDBJ databases">
        <title>Gene loss provides genomic basis for host adaptation in cereal stripe rust fungi.</title>
        <authorList>
            <person name="Xia C."/>
        </authorList>
    </citation>
    <scope>NUCLEOTIDE SEQUENCE [LARGE SCALE GENOMIC DNA]</scope>
    <source>
        <strain evidence="1 2">93TX-2</strain>
    </source>
</reference>